<proteinExistence type="inferred from homology"/>
<dbReference type="PIRSF" id="PIRSF000332">
    <property type="entry name" value="FMO"/>
    <property type="match status" value="1"/>
</dbReference>
<dbReference type="Gene3D" id="3.50.50.60">
    <property type="entry name" value="FAD/NAD(P)-binding domain"/>
    <property type="match status" value="1"/>
</dbReference>
<dbReference type="InterPro" id="IPR036188">
    <property type="entry name" value="FAD/NAD-bd_sf"/>
</dbReference>
<name>A0A1J9P5J0_9EURO</name>
<evidence type="ECO:0000256" key="7">
    <source>
        <dbReference type="ARBA" id="ARBA00022827"/>
    </source>
</evidence>
<evidence type="ECO:0000256" key="20">
    <source>
        <dbReference type="ARBA" id="ARBA00048041"/>
    </source>
</evidence>
<evidence type="ECO:0000256" key="1">
    <source>
        <dbReference type="ARBA" id="ARBA00001974"/>
    </source>
</evidence>
<dbReference type="GO" id="GO:0034899">
    <property type="term" value="F:trimethylamine monooxygenase activity"/>
    <property type="evidence" value="ECO:0007669"/>
    <property type="project" value="UniProtKB-EC"/>
</dbReference>
<keyword evidence="6" id="KW-0256">Endoplasmic reticulum</keyword>
<dbReference type="GO" id="GO:0005789">
    <property type="term" value="C:endoplasmic reticulum membrane"/>
    <property type="evidence" value="ECO:0007669"/>
    <property type="project" value="UniProtKB-SubCell"/>
</dbReference>
<keyword evidence="12" id="KW-0472">Membrane</keyword>
<dbReference type="Proteomes" id="UP000182235">
    <property type="component" value="Unassembled WGS sequence"/>
</dbReference>
<keyword evidence="4" id="KW-0285">Flavoprotein</keyword>
<dbReference type="InterPro" id="IPR000960">
    <property type="entry name" value="Flavin_mOase"/>
</dbReference>
<dbReference type="FunFam" id="3.50.50.60:FF:000159">
    <property type="entry name" value="Dimethylaniline monooxygenase [N-oxide-forming]"/>
    <property type="match status" value="1"/>
</dbReference>
<dbReference type="OrthoDB" id="66881at2759"/>
<gene>
    <name evidence="23" type="ORF">AJ78_08029</name>
</gene>
<evidence type="ECO:0000256" key="18">
    <source>
        <dbReference type="ARBA" id="ARBA00045957"/>
    </source>
</evidence>
<evidence type="ECO:0000313" key="24">
    <source>
        <dbReference type="Proteomes" id="UP000182235"/>
    </source>
</evidence>
<comment type="catalytic activity">
    <reaction evidence="21">
        <text>trimethylamine + NADPH + O2 = trimethylamine N-oxide + NADP(+) + H2O</text>
        <dbReference type="Rhea" id="RHEA:31979"/>
        <dbReference type="ChEBI" id="CHEBI:15377"/>
        <dbReference type="ChEBI" id="CHEBI:15379"/>
        <dbReference type="ChEBI" id="CHEBI:15724"/>
        <dbReference type="ChEBI" id="CHEBI:57783"/>
        <dbReference type="ChEBI" id="CHEBI:58349"/>
        <dbReference type="ChEBI" id="CHEBI:58389"/>
        <dbReference type="EC" id="1.14.13.148"/>
    </reaction>
    <physiologicalReaction direction="left-to-right" evidence="21">
        <dbReference type="Rhea" id="RHEA:31980"/>
    </physiologicalReaction>
</comment>
<evidence type="ECO:0000256" key="21">
    <source>
        <dbReference type="ARBA" id="ARBA00048088"/>
    </source>
</evidence>
<dbReference type="InterPro" id="IPR020946">
    <property type="entry name" value="Flavin_mOase-like"/>
</dbReference>
<keyword evidence="9" id="KW-1133">Transmembrane helix</keyword>
<evidence type="ECO:0000256" key="17">
    <source>
        <dbReference type="ARBA" id="ARBA00034561"/>
    </source>
</evidence>
<comment type="function">
    <text evidence="18">Broad spectrum monooxygenase that catalyzes the oxygenation of a wide variety of nitrogen- and sulfur-containing compounds including xenobiotics. Catalyzes the S-oxygenation of hypotaurine to produce taurine, an organic osmolyte involved in cell volume regulation as well as a variety of cytoprotective and developmental processes. In vitro, catalyzes the N-oxygenation of trimethylamine (TMA) to produce trimethylamine N-oxide (TMAO) and could therefore participate to the detoxification of this compound that is generated by the action of gut microbiota from dietary precursors such as choline, choline containing compounds, betaine or L-carnitine.</text>
</comment>
<dbReference type="SUPFAM" id="SSF51905">
    <property type="entry name" value="FAD/NAD(P)-binding domain"/>
    <property type="match status" value="2"/>
</dbReference>
<evidence type="ECO:0000256" key="4">
    <source>
        <dbReference type="ARBA" id="ARBA00022630"/>
    </source>
</evidence>
<evidence type="ECO:0000256" key="11">
    <source>
        <dbReference type="ARBA" id="ARBA00023033"/>
    </source>
</evidence>
<keyword evidence="7" id="KW-0274">FAD</keyword>
<evidence type="ECO:0000256" key="15">
    <source>
        <dbReference type="ARBA" id="ARBA00034536"/>
    </source>
</evidence>
<reference evidence="23 24" key="1">
    <citation type="submission" date="2015-07" db="EMBL/GenBank/DDBJ databases">
        <title>Emmonsia species relationships and genome sequence.</title>
        <authorList>
            <consortium name="The Broad Institute Genomics Platform"/>
            <person name="Cuomo C.A."/>
            <person name="Munoz J.F."/>
            <person name="Imamovic A."/>
            <person name="Priest M.E."/>
            <person name="Young S."/>
            <person name="Clay O.K."/>
            <person name="McEwen J.G."/>
        </authorList>
    </citation>
    <scope>NUCLEOTIDE SEQUENCE [LARGE SCALE GENOMIC DNA]</scope>
    <source>
        <strain evidence="23 24">UAMH 9510</strain>
    </source>
</reference>
<evidence type="ECO:0000256" key="22">
    <source>
        <dbReference type="ARBA" id="ARBA00049443"/>
    </source>
</evidence>
<comment type="cofactor">
    <cofactor evidence="1">
        <name>FAD</name>
        <dbReference type="ChEBI" id="CHEBI:57692"/>
    </cofactor>
</comment>
<evidence type="ECO:0000256" key="2">
    <source>
        <dbReference type="ARBA" id="ARBA00004389"/>
    </source>
</evidence>
<evidence type="ECO:0000256" key="13">
    <source>
        <dbReference type="ARBA" id="ARBA00029725"/>
    </source>
</evidence>
<dbReference type="GO" id="GO:0004499">
    <property type="term" value="F:N,N-dimethylaniline monooxygenase activity"/>
    <property type="evidence" value="ECO:0007669"/>
    <property type="project" value="InterPro"/>
</dbReference>
<protein>
    <recommendedName>
        <fullName evidence="15">Flavin-containing monooxygenase 1</fullName>
        <ecNumber evidence="14">1.14.13.148</ecNumber>
    </recommendedName>
    <alternativeName>
        <fullName evidence="17">Dimethylaniline monooxygenase [N-oxide-forming] 1</fullName>
    </alternativeName>
    <alternativeName>
        <fullName evidence="13">Dimethylaniline oxidase 1</fullName>
    </alternativeName>
    <alternativeName>
        <fullName evidence="16">Trimethylamine monooxygenase</fullName>
    </alternativeName>
</protein>
<evidence type="ECO:0000313" key="23">
    <source>
        <dbReference type="EMBL" id="OJD11146.1"/>
    </source>
</evidence>
<evidence type="ECO:0000256" key="16">
    <source>
        <dbReference type="ARBA" id="ARBA00034554"/>
    </source>
</evidence>
<keyword evidence="24" id="KW-1185">Reference proteome</keyword>
<keyword evidence="10" id="KW-0560">Oxidoreductase</keyword>
<comment type="catalytic activity">
    <reaction evidence="19">
        <text>hypotaurine + NADH + O2 + H(+) = taurine + NAD(+) + H2O</text>
        <dbReference type="Rhea" id="RHEA:74111"/>
        <dbReference type="ChEBI" id="CHEBI:15377"/>
        <dbReference type="ChEBI" id="CHEBI:15378"/>
        <dbReference type="ChEBI" id="CHEBI:15379"/>
        <dbReference type="ChEBI" id="CHEBI:57540"/>
        <dbReference type="ChEBI" id="CHEBI:57853"/>
        <dbReference type="ChEBI" id="CHEBI:57945"/>
        <dbReference type="ChEBI" id="CHEBI:507393"/>
        <dbReference type="EC" id="1.14.13.8"/>
    </reaction>
    <physiologicalReaction direction="left-to-right" evidence="19">
        <dbReference type="Rhea" id="RHEA:74112"/>
    </physiologicalReaction>
</comment>
<organism evidence="23 24">
    <name type="scientific">Emergomyces pasteurianus Ep9510</name>
    <dbReference type="NCBI Taxonomy" id="1447872"/>
    <lineage>
        <taxon>Eukaryota</taxon>
        <taxon>Fungi</taxon>
        <taxon>Dikarya</taxon>
        <taxon>Ascomycota</taxon>
        <taxon>Pezizomycotina</taxon>
        <taxon>Eurotiomycetes</taxon>
        <taxon>Eurotiomycetidae</taxon>
        <taxon>Onygenales</taxon>
        <taxon>Ajellomycetaceae</taxon>
        <taxon>Emergomyces</taxon>
    </lineage>
</organism>
<evidence type="ECO:0000256" key="8">
    <source>
        <dbReference type="ARBA" id="ARBA00022857"/>
    </source>
</evidence>
<comment type="catalytic activity">
    <reaction evidence="22">
        <text>N,N-dimethylaniline + NADPH + O2 + H(+) = N,N-dimethylaniline N-oxide + NADP(+) + H2O</text>
        <dbReference type="Rhea" id="RHEA:24468"/>
        <dbReference type="ChEBI" id="CHEBI:15377"/>
        <dbReference type="ChEBI" id="CHEBI:15378"/>
        <dbReference type="ChEBI" id="CHEBI:15379"/>
        <dbReference type="ChEBI" id="CHEBI:16269"/>
        <dbReference type="ChEBI" id="CHEBI:17735"/>
        <dbReference type="ChEBI" id="CHEBI:57783"/>
        <dbReference type="ChEBI" id="CHEBI:58349"/>
        <dbReference type="EC" id="1.14.13.8"/>
    </reaction>
    <physiologicalReaction direction="left-to-right" evidence="22">
        <dbReference type="Rhea" id="RHEA:24469"/>
    </physiologicalReaction>
</comment>
<comment type="similarity">
    <text evidence="3">Belongs to the FMO family.</text>
</comment>
<evidence type="ECO:0000256" key="9">
    <source>
        <dbReference type="ARBA" id="ARBA00022989"/>
    </source>
</evidence>
<comment type="caution">
    <text evidence="23">The sequence shown here is derived from an EMBL/GenBank/DDBJ whole genome shotgun (WGS) entry which is preliminary data.</text>
</comment>
<comment type="subcellular location">
    <subcellularLocation>
        <location evidence="2">Endoplasmic reticulum membrane</location>
        <topology evidence="2">Single-pass membrane protein</topology>
    </subcellularLocation>
</comment>
<dbReference type="InterPro" id="IPR050346">
    <property type="entry name" value="FMO-like"/>
</dbReference>
<dbReference type="GO" id="GO:0050660">
    <property type="term" value="F:flavin adenine dinucleotide binding"/>
    <property type="evidence" value="ECO:0007669"/>
    <property type="project" value="InterPro"/>
</dbReference>
<comment type="catalytic activity">
    <reaction evidence="20">
        <text>hypotaurine + NADPH + O2 + H(+) = taurine + NADP(+) + H2O</text>
        <dbReference type="Rhea" id="RHEA:69819"/>
        <dbReference type="ChEBI" id="CHEBI:15377"/>
        <dbReference type="ChEBI" id="CHEBI:15378"/>
        <dbReference type="ChEBI" id="CHEBI:15379"/>
        <dbReference type="ChEBI" id="CHEBI:57783"/>
        <dbReference type="ChEBI" id="CHEBI:57853"/>
        <dbReference type="ChEBI" id="CHEBI:58349"/>
        <dbReference type="ChEBI" id="CHEBI:507393"/>
        <dbReference type="EC" id="1.14.13.8"/>
    </reaction>
    <physiologicalReaction direction="left-to-right" evidence="20">
        <dbReference type="Rhea" id="RHEA:69820"/>
    </physiologicalReaction>
</comment>
<dbReference type="EMBL" id="LGRN01000603">
    <property type="protein sequence ID" value="OJD11146.1"/>
    <property type="molecule type" value="Genomic_DNA"/>
</dbReference>
<dbReference type="AlphaFoldDB" id="A0A1J9P5J0"/>
<evidence type="ECO:0000256" key="5">
    <source>
        <dbReference type="ARBA" id="ARBA00022692"/>
    </source>
</evidence>
<evidence type="ECO:0000256" key="19">
    <source>
        <dbReference type="ARBA" id="ARBA00047338"/>
    </source>
</evidence>
<dbReference type="STRING" id="1447872.A0A1J9P5J0"/>
<evidence type="ECO:0000256" key="14">
    <source>
        <dbReference type="ARBA" id="ARBA00034528"/>
    </source>
</evidence>
<dbReference type="GO" id="GO:0050661">
    <property type="term" value="F:NADP binding"/>
    <property type="evidence" value="ECO:0007669"/>
    <property type="project" value="InterPro"/>
</dbReference>
<sequence>MAAKKVAIIGGGPSGLTTLKQCLEEGLEAVIFEERDGIGGQWRYEAPDPETGFTRSSVYQGVILNSMRDTTSFSDFPIDPAQYPQYFGHSKMLNYLEDYTNHFGLGKHIRLHTKVISCTQLPDGRWTVVHQANGENQVTSEYDAVFACSGHCSHPSTPNFEGMSSYQGEILHSHVYRTPAGFEGKKVALIGFGSSAMDLACELVTVAKEVHMITRRGGWVIPRYILGQPAESYENRISETVLPDTISQWVQTKILNFAIGKHPEVIRPEHRVLDANPTLHSNLIEYIEVGKIKAHRTNVERFTETSLVLKNGTVLDVDAVICCTGYYIDAPYLPEESYHAKDSSVLKSPNTLDLYKMIISPRFTNLFFIGYVELFGPLLPVAEIQARWASAIVTGRVKLPSVDEMNQQVKQHREHLLKTVC</sequence>
<evidence type="ECO:0000256" key="3">
    <source>
        <dbReference type="ARBA" id="ARBA00009183"/>
    </source>
</evidence>
<accession>A0A1J9P5J0</accession>
<dbReference type="VEuPathDB" id="FungiDB:AJ78_08029"/>
<dbReference type="Pfam" id="PF00743">
    <property type="entry name" value="FMO-like"/>
    <property type="match status" value="1"/>
</dbReference>
<keyword evidence="8" id="KW-0521">NADP</keyword>
<evidence type="ECO:0000256" key="6">
    <source>
        <dbReference type="ARBA" id="ARBA00022824"/>
    </source>
</evidence>
<evidence type="ECO:0000256" key="10">
    <source>
        <dbReference type="ARBA" id="ARBA00023002"/>
    </source>
</evidence>
<dbReference type="EC" id="1.14.13.148" evidence="14"/>
<keyword evidence="5" id="KW-0812">Transmembrane</keyword>
<keyword evidence="11" id="KW-0503">Monooxygenase</keyword>
<evidence type="ECO:0000256" key="12">
    <source>
        <dbReference type="ARBA" id="ARBA00023136"/>
    </source>
</evidence>
<dbReference type="PRINTS" id="PR00370">
    <property type="entry name" value="FMOXYGENASE"/>
</dbReference>
<dbReference type="PANTHER" id="PTHR23023">
    <property type="entry name" value="DIMETHYLANILINE MONOOXYGENASE"/>
    <property type="match status" value="1"/>
</dbReference>